<dbReference type="GO" id="GO:0003677">
    <property type="term" value="F:DNA binding"/>
    <property type="evidence" value="ECO:0007669"/>
    <property type="project" value="UniProtKB-KW"/>
</dbReference>
<sequence length="150" mass="17183">MVEDNITTYSLEVSNLLVSLDMPRITAAVIGLLLASQPPELTFEDVQKKLNISKAAVSSAMRYLEALDVVTYKTPIGSRKRLIRLEPLKLANYIKRRMVFFGRLTYSLQMIVQDQSEDTYKQEIARLANLCQKLDTAVREIISEWEEEQV</sequence>
<dbReference type="InterPro" id="IPR036390">
    <property type="entry name" value="WH_DNA-bd_sf"/>
</dbReference>
<dbReference type="Gene3D" id="1.10.10.10">
    <property type="entry name" value="Winged helix-like DNA-binding domain superfamily/Winged helix DNA-binding domain"/>
    <property type="match status" value="1"/>
</dbReference>
<evidence type="ECO:0000256" key="3">
    <source>
        <dbReference type="ARBA" id="ARBA00023163"/>
    </source>
</evidence>
<keyword evidence="2" id="KW-0238">DNA-binding</keyword>
<dbReference type="InterPro" id="IPR052362">
    <property type="entry name" value="HTH-GbsR_regulator"/>
</dbReference>
<name>A0A223I140_THETR</name>
<dbReference type="RefSeq" id="WP_094397733.1">
    <property type="nucleotide sequence ID" value="NZ_CP016893.1"/>
</dbReference>
<dbReference type="AlphaFoldDB" id="A0A223I140"/>
<dbReference type="EMBL" id="CP016893">
    <property type="protein sequence ID" value="AST58430.1"/>
    <property type="molecule type" value="Genomic_DNA"/>
</dbReference>
<protein>
    <recommendedName>
        <fullName evidence="6">HTH marR-type domain-containing protein</fullName>
    </recommendedName>
</protein>
<evidence type="ECO:0000256" key="2">
    <source>
        <dbReference type="ARBA" id="ARBA00023125"/>
    </source>
</evidence>
<reference evidence="4 5" key="1">
    <citation type="submission" date="2016-08" db="EMBL/GenBank/DDBJ databases">
        <title>A novel genetic cassette of butanologenic Thermoanaerobacterium thermosaccharolyticum that directly convert cellulose to butanol.</title>
        <authorList>
            <person name="Li T."/>
            <person name="He J."/>
        </authorList>
    </citation>
    <scope>NUCLEOTIDE SEQUENCE [LARGE SCALE GENOMIC DNA]</scope>
    <source>
        <strain evidence="4 5">TG57</strain>
    </source>
</reference>
<organism evidence="4 5">
    <name type="scientific">Thermoanaerobacterium thermosaccharolyticum</name>
    <name type="common">Clostridium thermosaccharolyticum</name>
    <dbReference type="NCBI Taxonomy" id="1517"/>
    <lineage>
        <taxon>Bacteria</taxon>
        <taxon>Bacillati</taxon>
        <taxon>Bacillota</taxon>
        <taxon>Clostridia</taxon>
        <taxon>Thermoanaerobacterales</taxon>
        <taxon>Thermoanaerobacteraceae</taxon>
        <taxon>Thermoanaerobacterium</taxon>
    </lineage>
</organism>
<proteinExistence type="predicted"/>
<gene>
    <name evidence="4" type="ORF">Thert_02573</name>
</gene>
<accession>A0A223I140</accession>
<evidence type="ECO:0008006" key="6">
    <source>
        <dbReference type="Google" id="ProtNLM"/>
    </source>
</evidence>
<keyword evidence="1" id="KW-0805">Transcription regulation</keyword>
<evidence type="ECO:0000256" key="1">
    <source>
        <dbReference type="ARBA" id="ARBA00023015"/>
    </source>
</evidence>
<dbReference type="InterPro" id="IPR036388">
    <property type="entry name" value="WH-like_DNA-bd_sf"/>
</dbReference>
<dbReference type="Proteomes" id="UP000214975">
    <property type="component" value="Chromosome"/>
</dbReference>
<dbReference type="SUPFAM" id="SSF46785">
    <property type="entry name" value="Winged helix' DNA-binding domain"/>
    <property type="match status" value="1"/>
</dbReference>
<evidence type="ECO:0000313" key="4">
    <source>
        <dbReference type="EMBL" id="AST58430.1"/>
    </source>
</evidence>
<dbReference type="PANTHER" id="PTHR38465">
    <property type="entry name" value="HTH-TYPE TRANSCRIPTIONAL REGULATOR MJ1563-RELATED"/>
    <property type="match status" value="1"/>
</dbReference>
<evidence type="ECO:0000313" key="5">
    <source>
        <dbReference type="Proteomes" id="UP000214975"/>
    </source>
</evidence>
<dbReference type="PANTHER" id="PTHR38465:SF1">
    <property type="entry name" value="HTH-TYPE TRANSCRIPTIONAL REGULATOR MJ1563-RELATED"/>
    <property type="match status" value="1"/>
</dbReference>
<keyword evidence="3" id="KW-0804">Transcription</keyword>